<evidence type="ECO:0000256" key="1">
    <source>
        <dbReference type="SAM" id="MobiDB-lite"/>
    </source>
</evidence>
<proteinExistence type="predicted"/>
<accession>A0AAV7L8V1</accession>
<gene>
    <name evidence="2" type="ORF">NDU88_004457</name>
</gene>
<dbReference type="AlphaFoldDB" id="A0AAV7L8V1"/>
<feature type="region of interest" description="Disordered" evidence="1">
    <location>
        <begin position="96"/>
        <end position="115"/>
    </location>
</feature>
<feature type="region of interest" description="Disordered" evidence="1">
    <location>
        <begin position="1"/>
        <end position="43"/>
    </location>
</feature>
<name>A0AAV7L8V1_PLEWA</name>
<evidence type="ECO:0000313" key="2">
    <source>
        <dbReference type="EMBL" id="KAJ1084305.1"/>
    </source>
</evidence>
<reference evidence="2" key="1">
    <citation type="journal article" date="2022" name="bioRxiv">
        <title>Sequencing and chromosome-scale assembly of the giantPleurodeles waltlgenome.</title>
        <authorList>
            <person name="Brown T."/>
            <person name="Elewa A."/>
            <person name="Iarovenko S."/>
            <person name="Subramanian E."/>
            <person name="Araus A.J."/>
            <person name="Petzold A."/>
            <person name="Susuki M."/>
            <person name="Suzuki K.-i.T."/>
            <person name="Hayashi T."/>
            <person name="Toyoda A."/>
            <person name="Oliveira C."/>
            <person name="Osipova E."/>
            <person name="Leigh N.D."/>
            <person name="Simon A."/>
            <person name="Yun M.H."/>
        </authorList>
    </citation>
    <scope>NUCLEOTIDE SEQUENCE</scope>
    <source>
        <strain evidence="2">20211129_DDA</strain>
        <tissue evidence="2">Liver</tissue>
    </source>
</reference>
<dbReference type="Proteomes" id="UP001066276">
    <property type="component" value="Chromosome 12"/>
</dbReference>
<organism evidence="2 3">
    <name type="scientific">Pleurodeles waltl</name>
    <name type="common">Iberian ribbed newt</name>
    <dbReference type="NCBI Taxonomy" id="8319"/>
    <lineage>
        <taxon>Eukaryota</taxon>
        <taxon>Metazoa</taxon>
        <taxon>Chordata</taxon>
        <taxon>Craniata</taxon>
        <taxon>Vertebrata</taxon>
        <taxon>Euteleostomi</taxon>
        <taxon>Amphibia</taxon>
        <taxon>Batrachia</taxon>
        <taxon>Caudata</taxon>
        <taxon>Salamandroidea</taxon>
        <taxon>Salamandridae</taxon>
        <taxon>Pleurodelinae</taxon>
        <taxon>Pleurodeles</taxon>
    </lineage>
</organism>
<evidence type="ECO:0000313" key="3">
    <source>
        <dbReference type="Proteomes" id="UP001066276"/>
    </source>
</evidence>
<comment type="caution">
    <text evidence="2">The sequence shown here is derived from an EMBL/GenBank/DDBJ whole genome shotgun (WGS) entry which is preliminary data.</text>
</comment>
<protein>
    <submittedName>
        <fullName evidence="2">Uncharacterized protein</fullName>
    </submittedName>
</protein>
<sequence length="115" mass="11652">MPPQAAPAIGPLPRESAEGGRGWGTLSSSARCHGAGGTGGSSVDSQAMARVAMGRALPVDPVIRDTEAGRLTGAGELCAALCSTSVLRRADLNPEPEMPLVSSVSLTQAKAERQN</sequence>
<keyword evidence="3" id="KW-1185">Reference proteome</keyword>
<dbReference type="EMBL" id="JANPWB010000016">
    <property type="protein sequence ID" value="KAJ1084305.1"/>
    <property type="molecule type" value="Genomic_DNA"/>
</dbReference>